<organism evidence="7 8">
    <name type="scientific">Desulfovibrio fairfieldensis</name>
    <dbReference type="NCBI Taxonomy" id="44742"/>
    <lineage>
        <taxon>Bacteria</taxon>
        <taxon>Pseudomonadati</taxon>
        <taxon>Thermodesulfobacteriota</taxon>
        <taxon>Desulfovibrionia</taxon>
        <taxon>Desulfovibrionales</taxon>
        <taxon>Desulfovibrionaceae</taxon>
        <taxon>Desulfovibrio</taxon>
    </lineage>
</organism>
<dbReference type="GO" id="GO:0009253">
    <property type="term" value="P:peptidoglycan catabolic process"/>
    <property type="evidence" value="ECO:0007669"/>
    <property type="project" value="TreeGrafter"/>
</dbReference>
<dbReference type="Proteomes" id="UP000069241">
    <property type="component" value="Chromosome"/>
</dbReference>
<evidence type="ECO:0000259" key="6">
    <source>
        <dbReference type="SMART" id="SM00925"/>
    </source>
</evidence>
<dbReference type="Gene3D" id="2.40.240.50">
    <property type="entry name" value="Barwin-like endoglucanases"/>
    <property type="match status" value="1"/>
</dbReference>
<dbReference type="EMBL" id="CP014229">
    <property type="protein sequence ID" value="AMD90327.1"/>
    <property type="molecule type" value="Genomic_DNA"/>
</dbReference>
<comment type="catalytic activity">
    <reaction evidence="1">
        <text>Exolytic cleavage of the (1-&gt;4)-beta-glycosidic linkage between N-acetylmuramic acid (MurNAc) and N-acetylglucosamine (GlcNAc) residues in peptidoglycan, from either the reducing or the non-reducing ends of the peptidoglycan chains, with concomitant formation of a 1,6-anhydrobond in the MurNAc residue.</text>
        <dbReference type="EC" id="4.2.2.n1"/>
    </reaction>
</comment>
<dbReference type="InterPro" id="IPR010611">
    <property type="entry name" value="3D_dom"/>
</dbReference>
<dbReference type="GO" id="GO:0071555">
    <property type="term" value="P:cell wall organization"/>
    <property type="evidence" value="ECO:0007669"/>
    <property type="project" value="UniProtKB-KW"/>
</dbReference>
<evidence type="ECO:0000256" key="4">
    <source>
        <dbReference type="ARBA" id="ARBA00023316"/>
    </source>
</evidence>
<keyword evidence="4" id="KW-0961">Cell wall biogenesis/degradation</keyword>
<dbReference type="GO" id="GO:0009254">
    <property type="term" value="P:peptidoglycan turnover"/>
    <property type="evidence" value="ECO:0007669"/>
    <property type="project" value="InterPro"/>
</dbReference>
<dbReference type="Gene3D" id="2.40.40.10">
    <property type="entry name" value="RlpA-like domain"/>
    <property type="match status" value="1"/>
</dbReference>
<dbReference type="GO" id="GO:0008933">
    <property type="term" value="F:peptidoglycan lytic transglycosylase activity"/>
    <property type="evidence" value="ECO:0007669"/>
    <property type="project" value="TreeGrafter"/>
</dbReference>
<reference evidence="8" key="1">
    <citation type="submission" date="2016-02" db="EMBL/GenBank/DDBJ databases">
        <authorList>
            <person name="Holder M.E."/>
            <person name="Ajami N.J."/>
            <person name="Petrosino J.F."/>
        </authorList>
    </citation>
    <scope>NUCLEOTIDE SEQUENCE [LARGE SCALE GENOMIC DNA]</scope>
    <source>
        <strain evidence="8">CCUG 45958</strain>
    </source>
</reference>
<gene>
    <name evidence="7" type="ORF">AXF13_09465</name>
</gene>
<evidence type="ECO:0000256" key="1">
    <source>
        <dbReference type="ARBA" id="ARBA00001420"/>
    </source>
</evidence>
<dbReference type="Pfam" id="PF03562">
    <property type="entry name" value="MltA"/>
    <property type="match status" value="1"/>
</dbReference>
<dbReference type="Pfam" id="PF06725">
    <property type="entry name" value="3D"/>
    <property type="match status" value="1"/>
</dbReference>
<protein>
    <recommendedName>
        <fullName evidence="2">peptidoglycan lytic exotransglycosylase</fullName>
        <ecNumber evidence="2">4.2.2.n1</ecNumber>
    </recommendedName>
    <alternativeName>
        <fullName evidence="5">Murein hydrolase A</fullName>
    </alternativeName>
</protein>
<dbReference type="InterPro" id="IPR026044">
    <property type="entry name" value="MltA"/>
</dbReference>
<keyword evidence="3" id="KW-0456">Lyase</keyword>
<dbReference type="PIRSF" id="PIRSF019422">
    <property type="entry name" value="MltA"/>
    <property type="match status" value="1"/>
</dbReference>
<dbReference type="PANTHER" id="PTHR30124">
    <property type="entry name" value="MEMBRANE-BOUND LYTIC MUREIN TRANSGLYCOSYLASE A"/>
    <property type="match status" value="1"/>
</dbReference>
<dbReference type="GO" id="GO:0004553">
    <property type="term" value="F:hydrolase activity, hydrolyzing O-glycosyl compounds"/>
    <property type="evidence" value="ECO:0007669"/>
    <property type="project" value="InterPro"/>
</dbReference>
<proteinExistence type="predicted"/>
<evidence type="ECO:0000256" key="2">
    <source>
        <dbReference type="ARBA" id="ARBA00012587"/>
    </source>
</evidence>
<dbReference type="STRING" id="44742.AXF13_09465"/>
<evidence type="ECO:0000313" key="7">
    <source>
        <dbReference type="EMBL" id="AMD90327.1"/>
    </source>
</evidence>
<dbReference type="InterPro" id="IPR005300">
    <property type="entry name" value="MltA_B"/>
</dbReference>
<name>A0A0X8JKL7_9BACT</name>
<evidence type="ECO:0000313" key="8">
    <source>
        <dbReference type="Proteomes" id="UP000069241"/>
    </source>
</evidence>
<dbReference type="SMART" id="SM00925">
    <property type="entry name" value="MltA"/>
    <property type="match status" value="1"/>
</dbReference>
<feature type="domain" description="Lytic transglycosylase MltA" evidence="6">
    <location>
        <begin position="171"/>
        <end position="308"/>
    </location>
</feature>
<keyword evidence="8" id="KW-1185">Reference proteome</keyword>
<dbReference type="GO" id="GO:0019867">
    <property type="term" value="C:outer membrane"/>
    <property type="evidence" value="ECO:0007669"/>
    <property type="project" value="InterPro"/>
</dbReference>
<evidence type="ECO:0000256" key="3">
    <source>
        <dbReference type="ARBA" id="ARBA00023239"/>
    </source>
</evidence>
<accession>A0A0X8JKL7</accession>
<dbReference type="EC" id="4.2.2.n1" evidence="2"/>
<dbReference type="AlphaFoldDB" id="A0A0X8JKL7"/>
<dbReference type="SUPFAM" id="SSF50685">
    <property type="entry name" value="Barwin-like endoglucanases"/>
    <property type="match status" value="1"/>
</dbReference>
<dbReference type="PANTHER" id="PTHR30124:SF0">
    <property type="entry name" value="MEMBRANE-BOUND LYTIC MUREIN TRANSGLYCOSYLASE A"/>
    <property type="match status" value="1"/>
</dbReference>
<dbReference type="CDD" id="cd22785">
    <property type="entry name" value="DPBB_MltA-like"/>
    <property type="match status" value="1"/>
</dbReference>
<sequence length="404" mass="44430">MGQPYLGGGEIMHGQAPCFGAGCTRRASVRAGGASRPALIVVLLASLVLSACAGKKPQSEDLPPLGPPVAVQESPEFFVANLAPRNQDLTSWKDMAPTVRKSLRYVNSKPQGAAAVKRPGLTVTWGDLSRSLTRLRELLPRLDAEPDLLLANFRWVEVPGGINYSGYYEPQVRASRTRKPGYTQAIYGLPPDLKRVRAKRGRYHDRRAIEEKQVLANRGLELAWAADPVDVFFLEIQGSGRLIFDDGTQAYVNYAGQNGHKYKSSGRIMREKGLLKRGDIFEQREWFRNNPGRVREILNENPSYVFFKFGGRGPTGAMGHEVDDWLSLATDRSYIPLGSLVAYGVNAPDERRGSVPLRGIGFAQDVGGAIKRNRIDIFCGGDARANYVASHLDAKGPAWVLLAR</sequence>
<dbReference type="KEGG" id="dfi:AXF13_09465"/>
<dbReference type="InterPro" id="IPR036908">
    <property type="entry name" value="RlpA-like_sf"/>
</dbReference>
<evidence type="ECO:0000256" key="5">
    <source>
        <dbReference type="ARBA" id="ARBA00030918"/>
    </source>
</evidence>
<dbReference type="CDD" id="cd14668">
    <property type="entry name" value="mlta_B"/>
    <property type="match status" value="1"/>
</dbReference>